<sequence length="139" mass="15760">MKCFPPNLQSDIKSGLHDVNDCSRHSSTAKFHAINKTQLVIYLPNDVLHYPRPLLRAIDRSLFRHCLYPSLLLLQNNLPSFTYTFPKQMIKSLGSDLSSHLASSTLLVADCCSRDQFKQLSPSTVLLEDLPLEDSFVRN</sequence>
<accession>A0A4Y2MIY2</accession>
<proteinExistence type="predicted"/>
<evidence type="ECO:0000313" key="1">
    <source>
        <dbReference type="EMBL" id="GBN25576.1"/>
    </source>
</evidence>
<organism evidence="1 2">
    <name type="scientific">Araneus ventricosus</name>
    <name type="common">Orbweaver spider</name>
    <name type="synonym">Epeira ventricosa</name>
    <dbReference type="NCBI Taxonomy" id="182803"/>
    <lineage>
        <taxon>Eukaryota</taxon>
        <taxon>Metazoa</taxon>
        <taxon>Ecdysozoa</taxon>
        <taxon>Arthropoda</taxon>
        <taxon>Chelicerata</taxon>
        <taxon>Arachnida</taxon>
        <taxon>Araneae</taxon>
        <taxon>Araneomorphae</taxon>
        <taxon>Entelegynae</taxon>
        <taxon>Araneoidea</taxon>
        <taxon>Araneidae</taxon>
        <taxon>Araneus</taxon>
    </lineage>
</organism>
<protein>
    <submittedName>
        <fullName evidence="1">Uncharacterized protein</fullName>
    </submittedName>
</protein>
<dbReference type="AlphaFoldDB" id="A0A4Y2MIY2"/>
<dbReference type="Proteomes" id="UP000499080">
    <property type="component" value="Unassembled WGS sequence"/>
</dbReference>
<dbReference type="EMBL" id="BGPR01007260">
    <property type="protein sequence ID" value="GBN25576.1"/>
    <property type="molecule type" value="Genomic_DNA"/>
</dbReference>
<keyword evidence="2" id="KW-1185">Reference proteome</keyword>
<gene>
    <name evidence="1" type="ORF">AVEN_229418_1</name>
</gene>
<evidence type="ECO:0000313" key="2">
    <source>
        <dbReference type="Proteomes" id="UP000499080"/>
    </source>
</evidence>
<reference evidence="1 2" key="1">
    <citation type="journal article" date="2019" name="Sci. Rep.">
        <title>Orb-weaving spider Araneus ventricosus genome elucidates the spidroin gene catalogue.</title>
        <authorList>
            <person name="Kono N."/>
            <person name="Nakamura H."/>
            <person name="Ohtoshi R."/>
            <person name="Moran D.A.P."/>
            <person name="Shinohara A."/>
            <person name="Yoshida Y."/>
            <person name="Fujiwara M."/>
            <person name="Mori M."/>
            <person name="Tomita M."/>
            <person name="Arakawa K."/>
        </authorList>
    </citation>
    <scope>NUCLEOTIDE SEQUENCE [LARGE SCALE GENOMIC DNA]</scope>
</reference>
<comment type="caution">
    <text evidence="1">The sequence shown here is derived from an EMBL/GenBank/DDBJ whole genome shotgun (WGS) entry which is preliminary data.</text>
</comment>
<name>A0A4Y2MIY2_ARAVE</name>